<gene>
    <name evidence="2" type="ORF">JMJ35_006090</name>
</gene>
<comment type="caution">
    <text evidence="2">The sequence shown here is derived from an EMBL/GenBank/DDBJ whole genome shotgun (WGS) entry which is preliminary data.</text>
</comment>
<reference evidence="2" key="1">
    <citation type="submission" date="2023-03" db="EMBL/GenBank/DDBJ databases">
        <title>Complete genome of Cladonia borealis.</title>
        <authorList>
            <person name="Park H."/>
        </authorList>
    </citation>
    <scope>NUCLEOTIDE SEQUENCE</scope>
    <source>
        <strain evidence="2">ANT050790</strain>
    </source>
</reference>
<feature type="region of interest" description="Disordered" evidence="1">
    <location>
        <begin position="99"/>
        <end position="473"/>
    </location>
</feature>
<dbReference type="Proteomes" id="UP001166286">
    <property type="component" value="Unassembled WGS sequence"/>
</dbReference>
<feature type="compositionally biased region" description="Basic and acidic residues" evidence="1">
    <location>
        <begin position="412"/>
        <end position="422"/>
    </location>
</feature>
<evidence type="ECO:0000313" key="2">
    <source>
        <dbReference type="EMBL" id="KAK0511517.1"/>
    </source>
</evidence>
<feature type="compositionally biased region" description="Basic and acidic residues" evidence="1">
    <location>
        <begin position="170"/>
        <end position="197"/>
    </location>
</feature>
<feature type="compositionally biased region" description="Basic and acidic residues" evidence="1">
    <location>
        <begin position="237"/>
        <end position="372"/>
    </location>
</feature>
<organism evidence="2 3">
    <name type="scientific">Cladonia borealis</name>
    <dbReference type="NCBI Taxonomy" id="184061"/>
    <lineage>
        <taxon>Eukaryota</taxon>
        <taxon>Fungi</taxon>
        <taxon>Dikarya</taxon>
        <taxon>Ascomycota</taxon>
        <taxon>Pezizomycotina</taxon>
        <taxon>Lecanoromycetes</taxon>
        <taxon>OSLEUM clade</taxon>
        <taxon>Lecanoromycetidae</taxon>
        <taxon>Lecanorales</taxon>
        <taxon>Lecanorineae</taxon>
        <taxon>Cladoniaceae</taxon>
        <taxon>Cladonia</taxon>
    </lineage>
</organism>
<accession>A0AA39QYE4</accession>
<feature type="compositionally biased region" description="Pro residues" evidence="1">
    <location>
        <begin position="135"/>
        <end position="160"/>
    </location>
</feature>
<evidence type="ECO:0000256" key="1">
    <source>
        <dbReference type="SAM" id="MobiDB-lite"/>
    </source>
</evidence>
<keyword evidence="3" id="KW-1185">Reference proteome</keyword>
<proteinExistence type="predicted"/>
<feature type="compositionally biased region" description="Basic and acidic residues" evidence="1">
    <location>
        <begin position="429"/>
        <end position="440"/>
    </location>
</feature>
<protein>
    <submittedName>
        <fullName evidence="2">Uncharacterized protein</fullName>
    </submittedName>
</protein>
<dbReference type="EMBL" id="JAFEKC020000013">
    <property type="protein sequence ID" value="KAK0511517.1"/>
    <property type="molecule type" value="Genomic_DNA"/>
</dbReference>
<dbReference type="AlphaFoldDB" id="A0AA39QYE4"/>
<evidence type="ECO:0000313" key="3">
    <source>
        <dbReference type="Proteomes" id="UP001166286"/>
    </source>
</evidence>
<name>A0AA39QYE4_9LECA</name>
<sequence length="473" mass="56936">MCMIQTYDVIYPDGARQTSERLVNCERGTRSQPCANTLHEPYPHERDATDEEIRAAYVERHPIIAPSCSERPRTHRQSRDKPKGVLGFIDRLFGIGVRTSPRKHHETEPQRFFVRNRRRLPRPNAGRAENRQPVPVHPPPRAPTPPVYQPPPPAPPPMPTSPIIVPIEPPQEHRSHRQEYHPRGRRPPPQEREMERAPRRRRRRTAVVHQSSSEESPSPPTASRHHQRRTRSLSPRSRYEEEKRATRERERQEHADRLARVARLEREAHDRAVRLAEDERRNRRLEVRERRSIESVERARRRQQREEDERYRRRDDARRRGEEEQERNRRRDEARRRQEEEERNRRRDEARRRQEEEERYRRGDEARRRQEEADIEALGQQQNRRAEQERLGRFRQANIPRQPRHQPTVHGENLDARGDRFVDGAIRAENSRQMERERRMPPAAYGRYDGGFLGRRNTVGDGQRRRRWDDPQW</sequence>